<keyword evidence="2" id="KW-1185">Reference proteome</keyword>
<comment type="caution">
    <text evidence="1">The sequence shown here is derived from an EMBL/GenBank/DDBJ whole genome shotgun (WGS) entry which is preliminary data.</text>
</comment>
<proteinExistence type="predicted"/>
<organism evidence="1 2">
    <name type="scientific">Massilia rubra</name>
    <dbReference type="NCBI Taxonomy" id="2607910"/>
    <lineage>
        <taxon>Bacteria</taxon>
        <taxon>Pseudomonadati</taxon>
        <taxon>Pseudomonadota</taxon>
        <taxon>Betaproteobacteria</taxon>
        <taxon>Burkholderiales</taxon>
        <taxon>Oxalobacteraceae</taxon>
        <taxon>Telluria group</taxon>
        <taxon>Massilia</taxon>
    </lineage>
</organism>
<dbReference type="EMBL" id="VUYU01000004">
    <property type="protein sequence ID" value="NHZ33396.1"/>
    <property type="molecule type" value="Genomic_DNA"/>
</dbReference>
<protein>
    <submittedName>
        <fullName evidence="1">Uncharacterized protein</fullName>
    </submittedName>
</protein>
<reference evidence="1 2" key="1">
    <citation type="submission" date="2019-09" db="EMBL/GenBank/DDBJ databases">
        <title>Taxonomy of Antarctic Massilia spp.: description of Massilia rubra sp. nov., Massilia aquatica sp. nov., Massilia mucilaginosa sp. nov., Massilia frigida sp. nov. isolated from streams, lakes and regoliths.</title>
        <authorList>
            <person name="Holochova P."/>
            <person name="Sedlacek I."/>
            <person name="Kralova S."/>
            <person name="Maslanova I."/>
            <person name="Busse H.-J."/>
            <person name="Stankova E."/>
            <person name="Vrbovska V."/>
            <person name="Kovarovic V."/>
            <person name="Bartak M."/>
            <person name="Svec P."/>
            <person name="Pantucek R."/>
        </authorList>
    </citation>
    <scope>NUCLEOTIDE SEQUENCE [LARGE SCALE GENOMIC DNA]</scope>
    <source>
        <strain evidence="1 2">CCM 8692</strain>
    </source>
</reference>
<accession>A0ABX0LTF7</accession>
<dbReference type="RefSeq" id="WP_167223015.1">
    <property type="nucleotide sequence ID" value="NZ_VUYU01000004.1"/>
</dbReference>
<evidence type="ECO:0000313" key="2">
    <source>
        <dbReference type="Proteomes" id="UP000785613"/>
    </source>
</evidence>
<evidence type="ECO:0000313" key="1">
    <source>
        <dbReference type="EMBL" id="NHZ33396.1"/>
    </source>
</evidence>
<name>A0ABX0LTF7_9BURK</name>
<gene>
    <name evidence="1" type="ORF">F0185_07300</name>
</gene>
<sequence>MSDAGPLILEMHRIDGPDKSPMQMISADLLTHYRRQVAGRVRLIGNWSMQLIVCDKAMFELVKWIFSAFLLAIAAGFSRKGQEDHDHAQR</sequence>
<dbReference type="Proteomes" id="UP000785613">
    <property type="component" value="Unassembled WGS sequence"/>
</dbReference>